<dbReference type="Proteomes" id="UP000009320">
    <property type="component" value="Unassembled WGS sequence"/>
</dbReference>
<evidence type="ECO:0000256" key="6">
    <source>
        <dbReference type="ARBA" id="ARBA00022989"/>
    </source>
</evidence>
<feature type="transmembrane region" description="Helical" evidence="8">
    <location>
        <begin position="213"/>
        <end position="234"/>
    </location>
</feature>
<evidence type="ECO:0000313" key="10">
    <source>
        <dbReference type="Proteomes" id="UP000009320"/>
    </source>
</evidence>
<sequence length="509" mass="54374">MSILTFILALTPIIWLILALVFLKIKAPLACSIGLLLTIILAIYGFKLPFLDTITGTLDGIALGLWPIIYVIVAALFTYNVTNKSGGIRVIQDVLSSITTDKRILVLIIAWGFGGFLEAIAGFGTAVAIPAGILIAFGFEPIKAAIICLIANTTPTAFGAVGLPVITLANVTQLPQKSLSYTVTLQLLFLVIIVPYILVILTGNGFKSLKGVGFITFMAGLSFALPQIFIAKFIGAELPAILGSLICIGTTILLTKWKNKKKMESVSSHSKHSPTEFFKACSPFILVFVFVLLASSLFPTINHFLNSFTTSIKIYTGKNALPFKINWLSSPGTLILIATLIGGKIQGFNFKQLFAILITTIKGLWKTVITVCSIVALAKVMGYAGMTHTLAISLVKIMGPFYPLVAPLIGALGTFITGSDTSANVLFGNLQLSAAKSLGADTKWIVSSNMVGATAGKMISPQSIAVASAAINKEGSESIILKQALKWFGFYLVIICVYLYVSGLLLQKF</sequence>
<accession>I7L660</accession>
<dbReference type="RefSeq" id="WP_008470732.1">
    <property type="nucleotide sequence ID" value="NZ_AYZP01000002.1"/>
</dbReference>
<evidence type="ECO:0000256" key="1">
    <source>
        <dbReference type="ARBA" id="ARBA00004651"/>
    </source>
</evidence>
<feature type="transmembrane region" description="Helical" evidence="8">
    <location>
        <begin position="488"/>
        <end position="506"/>
    </location>
</feature>
<dbReference type="OrthoDB" id="9761056at2"/>
<name>I7L660_9LACO</name>
<feature type="transmembrane region" description="Helical" evidence="8">
    <location>
        <begin position="277"/>
        <end position="298"/>
    </location>
</feature>
<evidence type="ECO:0000256" key="3">
    <source>
        <dbReference type="ARBA" id="ARBA00022448"/>
    </source>
</evidence>
<keyword evidence="4 8" id="KW-1003">Cell membrane</keyword>
<feature type="transmembrane region" description="Helical" evidence="8">
    <location>
        <begin position="364"/>
        <end position="384"/>
    </location>
</feature>
<evidence type="ECO:0000256" key="2">
    <source>
        <dbReference type="ARBA" id="ARBA00010100"/>
    </source>
</evidence>
<dbReference type="PATRIC" id="fig|1423758.3.peg.975"/>
<feature type="transmembrane region" description="Helical" evidence="8">
    <location>
        <begin position="30"/>
        <end position="48"/>
    </location>
</feature>
<keyword evidence="7 8" id="KW-0472">Membrane</keyword>
<dbReference type="PANTHER" id="PTHR30003:SF0">
    <property type="entry name" value="GLYCOLATE PERMEASE GLCA-RELATED"/>
    <property type="match status" value="1"/>
</dbReference>
<dbReference type="PANTHER" id="PTHR30003">
    <property type="entry name" value="L-LACTATE PERMEASE"/>
    <property type="match status" value="1"/>
</dbReference>
<evidence type="ECO:0000256" key="5">
    <source>
        <dbReference type="ARBA" id="ARBA00022692"/>
    </source>
</evidence>
<dbReference type="InterPro" id="IPR003804">
    <property type="entry name" value="Lactate_perm"/>
</dbReference>
<reference evidence="9 10" key="1">
    <citation type="submission" date="2012-06" db="EMBL/GenBank/DDBJ databases">
        <title>Draft Genome Sequence of Lactobacillus hominis Strain CRBIP 24.179T, isolated from human intestine.</title>
        <authorList>
            <person name="Cousin S."/>
            <person name="Ma L."/>
            <person name="Bizet C."/>
            <person name="Loux V."/>
            <person name="Bouchier C."/>
            <person name="Clermont D."/>
            <person name="Creno S."/>
        </authorList>
    </citation>
    <scope>NUCLEOTIDE SEQUENCE [LARGE SCALE GENOMIC DNA]</scope>
    <source>
        <strain evidence="10">CRBIP 24.179T</strain>
    </source>
</reference>
<keyword evidence="3 8" id="KW-0813">Transport</keyword>
<organism evidence="9 10">
    <name type="scientific">Lactobacillus hominis DSM 23910 = CRBIP 24.179</name>
    <dbReference type="NCBI Taxonomy" id="1423758"/>
    <lineage>
        <taxon>Bacteria</taxon>
        <taxon>Bacillati</taxon>
        <taxon>Bacillota</taxon>
        <taxon>Bacilli</taxon>
        <taxon>Lactobacillales</taxon>
        <taxon>Lactobacillaceae</taxon>
        <taxon>Lactobacillus</taxon>
    </lineage>
</organism>
<evidence type="ECO:0000256" key="4">
    <source>
        <dbReference type="ARBA" id="ARBA00022475"/>
    </source>
</evidence>
<keyword evidence="6 8" id="KW-1133">Transmembrane helix</keyword>
<dbReference type="STRING" id="1423758.FC41_GL000964"/>
<keyword evidence="10" id="KW-1185">Reference proteome</keyword>
<gene>
    <name evidence="9" type="ORF">BN55_00550</name>
</gene>
<feature type="transmembrane region" description="Helical" evidence="8">
    <location>
        <begin position="60"/>
        <end position="82"/>
    </location>
</feature>
<evidence type="ECO:0000256" key="7">
    <source>
        <dbReference type="ARBA" id="ARBA00023136"/>
    </source>
</evidence>
<feature type="transmembrane region" description="Helical" evidence="8">
    <location>
        <begin position="146"/>
        <end position="167"/>
    </location>
</feature>
<dbReference type="GeneID" id="82847068"/>
<protein>
    <recommendedName>
        <fullName evidence="8">L-lactate permease</fullName>
    </recommendedName>
</protein>
<dbReference type="EMBL" id="CAKE01000010">
    <property type="protein sequence ID" value="CCI81827.1"/>
    <property type="molecule type" value="Genomic_DNA"/>
</dbReference>
<comment type="function">
    <text evidence="8">Uptake of L-lactate across the membrane. Can also transport D-lactate and glycolate.</text>
</comment>
<dbReference type="GO" id="GO:0015129">
    <property type="term" value="F:lactate transmembrane transporter activity"/>
    <property type="evidence" value="ECO:0007669"/>
    <property type="project" value="UniProtKB-UniRule"/>
</dbReference>
<comment type="subcellular location">
    <subcellularLocation>
        <location evidence="1 8">Cell membrane</location>
        <topology evidence="1 8">Multi-pass membrane protein</topology>
    </subcellularLocation>
</comment>
<dbReference type="NCBIfam" id="TIGR00795">
    <property type="entry name" value="lctP"/>
    <property type="match status" value="1"/>
</dbReference>
<evidence type="ECO:0000256" key="8">
    <source>
        <dbReference type="RuleBase" id="RU365092"/>
    </source>
</evidence>
<feature type="transmembrane region" description="Helical" evidence="8">
    <location>
        <begin position="325"/>
        <end position="343"/>
    </location>
</feature>
<dbReference type="GO" id="GO:0015295">
    <property type="term" value="F:solute:proton symporter activity"/>
    <property type="evidence" value="ECO:0007669"/>
    <property type="project" value="TreeGrafter"/>
</dbReference>
<feature type="transmembrane region" description="Helical" evidence="8">
    <location>
        <begin position="6"/>
        <end position="23"/>
    </location>
</feature>
<feature type="transmembrane region" description="Helical" evidence="8">
    <location>
        <begin position="179"/>
        <end position="201"/>
    </location>
</feature>
<evidence type="ECO:0000313" key="9">
    <source>
        <dbReference type="EMBL" id="CCI81827.1"/>
    </source>
</evidence>
<dbReference type="AlphaFoldDB" id="I7L660"/>
<comment type="similarity">
    <text evidence="2 8">Belongs to the lactate permease family.</text>
</comment>
<keyword evidence="5 8" id="KW-0812">Transmembrane</keyword>
<dbReference type="eggNOG" id="COG1620">
    <property type="taxonomic scope" value="Bacteria"/>
</dbReference>
<feature type="transmembrane region" description="Helical" evidence="8">
    <location>
        <begin position="240"/>
        <end position="257"/>
    </location>
</feature>
<proteinExistence type="inferred from homology"/>
<dbReference type="GO" id="GO:0005886">
    <property type="term" value="C:plasma membrane"/>
    <property type="evidence" value="ECO:0007669"/>
    <property type="project" value="UniProtKB-SubCell"/>
</dbReference>
<dbReference type="Pfam" id="PF02652">
    <property type="entry name" value="Lactate_perm"/>
    <property type="match status" value="1"/>
</dbReference>
<comment type="caution">
    <text evidence="9">The sequence shown here is derived from an EMBL/GenBank/DDBJ whole genome shotgun (WGS) entry which is preliminary data.</text>
</comment>